<dbReference type="InParanoid" id="A0A1V9XHW4"/>
<protein>
    <submittedName>
        <fullName evidence="1">Uncharacterized protein</fullName>
    </submittedName>
</protein>
<gene>
    <name evidence="1" type="ORF">BIW11_10045</name>
</gene>
<dbReference type="AlphaFoldDB" id="A0A1V9XHW4"/>
<evidence type="ECO:0000313" key="2">
    <source>
        <dbReference type="Proteomes" id="UP000192247"/>
    </source>
</evidence>
<evidence type="ECO:0000313" key="1">
    <source>
        <dbReference type="EMBL" id="OQR72962.1"/>
    </source>
</evidence>
<reference evidence="1 2" key="1">
    <citation type="journal article" date="2017" name="Gigascience">
        <title>Draft genome of the honey bee ectoparasitic mite, Tropilaelaps mercedesae, is shaped by the parasitic life history.</title>
        <authorList>
            <person name="Dong X."/>
            <person name="Armstrong S.D."/>
            <person name="Xia D."/>
            <person name="Makepeace B.L."/>
            <person name="Darby A.C."/>
            <person name="Kadowaki T."/>
        </authorList>
    </citation>
    <scope>NUCLEOTIDE SEQUENCE [LARGE SCALE GENOMIC DNA]</scope>
    <source>
        <strain evidence="1">Wuxi-XJTLU</strain>
    </source>
</reference>
<proteinExistence type="predicted"/>
<accession>A0A1V9XHW4</accession>
<organism evidence="1 2">
    <name type="scientific">Tropilaelaps mercedesae</name>
    <dbReference type="NCBI Taxonomy" id="418985"/>
    <lineage>
        <taxon>Eukaryota</taxon>
        <taxon>Metazoa</taxon>
        <taxon>Ecdysozoa</taxon>
        <taxon>Arthropoda</taxon>
        <taxon>Chelicerata</taxon>
        <taxon>Arachnida</taxon>
        <taxon>Acari</taxon>
        <taxon>Parasitiformes</taxon>
        <taxon>Mesostigmata</taxon>
        <taxon>Gamasina</taxon>
        <taxon>Dermanyssoidea</taxon>
        <taxon>Laelapidae</taxon>
        <taxon>Tropilaelaps</taxon>
    </lineage>
</organism>
<feature type="non-terminal residue" evidence="1">
    <location>
        <position position="1"/>
    </location>
</feature>
<name>A0A1V9XHW4_9ACAR</name>
<dbReference type="Proteomes" id="UP000192247">
    <property type="component" value="Unassembled WGS sequence"/>
</dbReference>
<comment type="caution">
    <text evidence="1">The sequence shown here is derived from an EMBL/GenBank/DDBJ whole genome shotgun (WGS) entry which is preliminary data.</text>
</comment>
<keyword evidence="2" id="KW-1185">Reference proteome</keyword>
<dbReference type="EMBL" id="MNPL01010728">
    <property type="protein sequence ID" value="OQR72962.1"/>
    <property type="molecule type" value="Genomic_DNA"/>
</dbReference>
<sequence length="49" mass="5393">SRASGWRAFSGCPQHFSGGRIQLVLAVAVVDNEQSRVQSLDVIVRRPNK</sequence>